<evidence type="ECO:0000256" key="3">
    <source>
        <dbReference type="ARBA" id="ARBA00022692"/>
    </source>
</evidence>
<feature type="transmembrane region" description="Helical" evidence="7">
    <location>
        <begin position="372"/>
        <end position="397"/>
    </location>
</feature>
<feature type="transmembrane region" description="Helical" evidence="7">
    <location>
        <begin position="345"/>
        <end position="366"/>
    </location>
</feature>
<name>D3PYR6_STANL</name>
<reference evidence="9 10" key="1">
    <citation type="journal article" date="2009" name="Stand. Genomic Sci.">
        <title>Complete genome sequence of Stackebrandtia nassauensis type strain (LLR-40K-21).</title>
        <authorList>
            <person name="Munk C."/>
            <person name="Lapidus A."/>
            <person name="Copeland A."/>
            <person name="Jando M."/>
            <person name="Mayilraj S."/>
            <person name="Glavina Del Rio T."/>
            <person name="Nolan M."/>
            <person name="Chen F."/>
            <person name="Lucas S."/>
            <person name="Tice H."/>
            <person name="Cheng J.F."/>
            <person name="Han C."/>
            <person name="Detter J.C."/>
            <person name="Bruce D."/>
            <person name="Goodwin L."/>
            <person name="Chain P."/>
            <person name="Pitluck S."/>
            <person name="Goker M."/>
            <person name="Ovchinikova G."/>
            <person name="Pati A."/>
            <person name="Ivanova N."/>
            <person name="Mavromatis K."/>
            <person name="Chen A."/>
            <person name="Palaniappan K."/>
            <person name="Land M."/>
            <person name="Hauser L."/>
            <person name="Chang Y.J."/>
            <person name="Jeffries C.D."/>
            <person name="Bristow J."/>
            <person name="Eisen J.A."/>
            <person name="Markowitz V."/>
            <person name="Hugenholtz P."/>
            <person name="Kyrpides N.C."/>
            <person name="Klenk H.P."/>
        </authorList>
    </citation>
    <scope>NUCLEOTIDE SEQUENCE [LARGE SCALE GENOMIC DNA]</scope>
    <source>
        <strain evidence="10">DSM 44728 / CIP 108903 / NRRL B-16338 / NBRC 102104 / LLR-40K-21</strain>
    </source>
</reference>
<evidence type="ECO:0000259" key="8">
    <source>
        <dbReference type="Pfam" id="PF02687"/>
    </source>
</evidence>
<dbReference type="KEGG" id="sna:Snas_3843"/>
<comment type="similarity">
    <text evidence="6">Belongs to the ABC-4 integral membrane protein family.</text>
</comment>
<evidence type="ECO:0000313" key="9">
    <source>
        <dbReference type="EMBL" id="ADD43499.1"/>
    </source>
</evidence>
<feature type="transmembrane region" description="Helical" evidence="7">
    <location>
        <begin position="739"/>
        <end position="759"/>
    </location>
</feature>
<accession>D3PYR6</accession>
<dbReference type="InterPro" id="IPR050250">
    <property type="entry name" value="Macrolide_Exporter_MacB"/>
</dbReference>
<feature type="transmembrane region" description="Helical" evidence="7">
    <location>
        <begin position="263"/>
        <end position="283"/>
    </location>
</feature>
<evidence type="ECO:0000313" key="10">
    <source>
        <dbReference type="Proteomes" id="UP000000844"/>
    </source>
</evidence>
<sequence>MTNTVTKKRRGVRAWIADVAMGCRFAVAGGPSGWIRAALTALGVGLGVAMLLAAASVPTVLTSMEERQESIAVGDLYGDSPIEKPGDDTALLVERWDSYRDMAVSGTEIVPEGDNPPIPPGIDKLPKPGEMYVSQPLADLLSSEEGKLLKPRLDHKIVGVIADEGLESPGDLRYYAGGENLDTAGAYRIDNFGEKFPDNPIESIFLVLLVIVAVIVMLLPVVMFVAVAVRFGGEQRDRRLAALRLIGADAAAARRIAGGESMFGAIVGLVIGAGLLVAIAQLVESLTFWDDRPFAADIVPDPFLGAIVVIAVPLVAVFATQLAMRRLIVEPLGVVRQAKPRRRRLWWRLTLVVLGVASLGQLVLTGDFRDNWLTMTLVVTGILLLLLGLAAMLPWVVEKVVSRFGAGAPSWQLATRRLQLSGGSASRAIIGVAVAAAGAVALQMLFSTIETKEMNFTGKQENQAELYAPSGKVELAEIKEKVEEVPDVKVVEAYSSIDSEQDASLIVGDCEYLSSLAKIEACAEGDVFSADETAPKPGSKLDFINYNELGVNGKPLHKPQKWTVPEYRDRVTPKNDEVYTSILATPGAVDEKILELTDQIVVFESDRANPDSIEHVRNVAAGVSQHASVTEYMSSTESETFANLRQLLLVGVIATMILIGLSMLVNTLEQLQERRRLMSLLVAFGTRRRTLAFSVLWQTAIPVACGIAAALVTGLGLGWSLIRITPYKPVIDWGNVATIAGAGAAMVLLVTLLSMPALWHMMRPNGIRTE</sequence>
<evidence type="ECO:0000256" key="5">
    <source>
        <dbReference type="ARBA" id="ARBA00023136"/>
    </source>
</evidence>
<proteinExistence type="inferred from homology"/>
<dbReference type="AlphaFoldDB" id="D3PYR6"/>
<comment type="subcellular location">
    <subcellularLocation>
        <location evidence="1">Cell membrane</location>
        <topology evidence="1">Multi-pass membrane protein</topology>
    </subcellularLocation>
</comment>
<feature type="transmembrane region" description="Helical" evidence="7">
    <location>
        <begin position="303"/>
        <end position="324"/>
    </location>
</feature>
<organism evidence="9 10">
    <name type="scientific">Stackebrandtia nassauensis (strain DSM 44728 / CIP 108903 / NRRL B-16338 / NBRC 102104 / LLR-40K-21)</name>
    <dbReference type="NCBI Taxonomy" id="446470"/>
    <lineage>
        <taxon>Bacteria</taxon>
        <taxon>Bacillati</taxon>
        <taxon>Actinomycetota</taxon>
        <taxon>Actinomycetes</taxon>
        <taxon>Glycomycetales</taxon>
        <taxon>Glycomycetaceae</taxon>
        <taxon>Stackebrandtia</taxon>
    </lineage>
</organism>
<dbReference type="PANTHER" id="PTHR30572">
    <property type="entry name" value="MEMBRANE COMPONENT OF TRANSPORTER-RELATED"/>
    <property type="match status" value="1"/>
</dbReference>
<dbReference type="eggNOG" id="COG0577">
    <property type="taxonomic scope" value="Bacteria"/>
</dbReference>
<feature type="transmembrane region" description="Helical" evidence="7">
    <location>
        <begin position="647"/>
        <end position="668"/>
    </location>
</feature>
<dbReference type="EMBL" id="CP001778">
    <property type="protein sequence ID" value="ADD43499.1"/>
    <property type="molecule type" value="Genomic_DNA"/>
</dbReference>
<keyword evidence="5 7" id="KW-0472">Membrane</keyword>
<dbReference type="Pfam" id="PF02687">
    <property type="entry name" value="FtsX"/>
    <property type="match status" value="2"/>
</dbReference>
<keyword evidence="2" id="KW-1003">Cell membrane</keyword>
<gene>
    <name evidence="9" type="ordered locus">Snas_3843</name>
</gene>
<evidence type="ECO:0000256" key="4">
    <source>
        <dbReference type="ARBA" id="ARBA00022989"/>
    </source>
</evidence>
<dbReference type="InterPro" id="IPR003838">
    <property type="entry name" value="ABC3_permease_C"/>
</dbReference>
<dbReference type="GO" id="GO:0005886">
    <property type="term" value="C:plasma membrane"/>
    <property type="evidence" value="ECO:0007669"/>
    <property type="project" value="UniProtKB-SubCell"/>
</dbReference>
<feature type="transmembrane region" description="Helical" evidence="7">
    <location>
        <begin position="34"/>
        <end position="57"/>
    </location>
</feature>
<keyword evidence="10" id="KW-1185">Reference proteome</keyword>
<protein>
    <recommendedName>
        <fullName evidence="8">ABC3 transporter permease C-terminal domain-containing protein</fullName>
    </recommendedName>
</protein>
<evidence type="ECO:0000256" key="1">
    <source>
        <dbReference type="ARBA" id="ARBA00004651"/>
    </source>
</evidence>
<feature type="transmembrane region" description="Helical" evidence="7">
    <location>
        <begin position="425"/>
        <end position="446"/>
    </location>
</feature>
<evidence type="ECO:0000256" key="6">
    <source>
        <dbReference type="ARBA" id="ARBA00038076"/>
    </source>
</evidence>
<feature type="transmembrane region" description="Helical" evidence="7">
    <location>
        <begin position="204"/>
        <end position="229"/>
    </location>
</feature>
<feature type="domain" description="ABC3 transporter permease C-terminal" evidence="8">
    <location>
        <begin position="652"/>
        <end position="755"/>
    </location>
</feature>
<dbReference type="STRING" id="446470.Snas_3843"/>
<evidence type="ECO:0000256" key="2">
    <source>
        <dbReference type="ARBA" id="ARBA00022475"/>
    </source>
</evidence>
<feature type="transmembrane region" description="Helical" evidence="7">
    <location>
        <begin position="695"/>
        <end position="719"/>
    </location>
</feature>
<dbReference type="PANTHER" id="PTHR30572:SF4">
    <property type="entry name" value="ABC TRANSPORTER PERMEASE YTRF"/>
    <property type="match status" value="1"/>
</dbReference>
<dbReference type="RefSeq" id="WP_013019070.1">
    <property type="nucleotide sequence ID" value="NC_013947.1"/>
</dbReference>
<dbReference type="HOGENOM" id="CLU_021084_0_0_11"/>
<feature type="domain" description="ABC3 transporter permease C-terminal" evidence="8">
    <location>
        <begin position="212"/>
        <end position="327"/>
    </location>
</feature>
<keyword evidence="3 7" id="KW-0812">Transmembrane</keyword>
<dbReference type="Proteomes" id="UP000000844">
    <property type="component" value="Chromosome"/>
</dbReference>
<evidence type="ECO:0000256" key="7">
    <source>
        <dbReference type="SAM" id="Phobius"/>
    </source>
</evidence>
<dbReference type="GO" id="GO:0022857">
    <property type="term" value="F:transmembrane transporter activity"/>
    <property type="evidence" value="ECO:0007669"/>
    <property type="project" value="TreeGrafter"/>
</dbReference>
<keyword evidence="4 7" id="KW-1133">Transmembrane helix</keyword>
<dbReference type="OrthoDB" id="3654456at2"/>